<reference evidence="2" key="1">
    <citation type="journal article" date="2023" name="G3 (Bethesda)">
        <title>Whole genome assembly and annotation of the endangered Caribbean coral Acropora cervicornis.</title>
        <authorList>
            <person name="Selwyn J.D."/>
            <person name="Vollmer S.V."/>
        </authorList>
    </citation>
    <scope>NUCLEOTIDE SEQUENCE</scope>
    <source>
        <strain evidence="2">K2</strain>
    </source>
</reference>
<feature type="region of interest" description="Disordered" evidence="1">
    <location>
        <begin position="1"/>
        <end position="63"/>
    </location>
</feature>
<feature type="compositionally biased region" description="Polar residues" evidence="1">
    <location>
        <begin position="256"/>
        <end position="268"/>
    </location>
</feature>
<organism evidence="2 3">
    <name type="scientific">Acropora cervicornis</name>
    <name type="common">Staghorn coral</name>
    <dbReference type="NCBI Taxonomy" id="6130"/>
    <lineage>
        <taxon>Eukaryota</taxon>
        <taxon>Metazoa</taxon>
        <taxon>Cnidaria</taxon>
        <taxon>Anthozoa</taxon>
        <taxon>Hexacorallia</taxon>
        <taxon>Scleractinia</taxon>
        <taxon>Astrocoeniina</taxon>
        <taxon>Acroporidae</taxon>
        <taxon>Acropora</taxon>
    </lineage>
</organism>
<name>A0AAD9PXH3_ACRCE</name>
<feature type="compositionally biased region" description="Basic and acidic residues" evidence="1">
    <location>
        <begin position="129"/>
        <end position="144"/>
    </location>
</feature>
<feature type="compositionally biased region" description="Basic residues" evidence="1">
    <location>
        <begin position="271"/>
        <end position="283"/>
    </location>
</feature>
<feature type="compositionally biased region" description="Acidic residues" evidence="1">
    <location>
        <begin position="103"/>
        <end position="113"/>
    </location>
</feature>
<dbReference type="EMBL" id="JARQWQ010000107">
    <property type="protein sequence ID" value="KAK2550689.1"/>
    <property type="molecule type" value="Genomic_DNA"/>
</dbReference>
<gene>
    <name evidence="2" type="ORF">P5673_028557</name>
</gene>
<feature type="compositionally biased region" description="Basic and acidic residues" evidence="1">
    <location>
        <begin position="14"/>
        <end position="32"/>
    </location>
</feature>
<dbReference type="PANTHER" id="PTHR34239">
    <property type="entry name" value="APPLE DOMAIN-CONTAINING PROTEIN"/>
    <property type="match status" value="1"/>
</dbReference>
<dbReference type="AlphaFoldDB" id="A0AAD9PXH3"/>
<dbReference type="PANTHER" id="PTHR34239:SF2">
    <property type="entry name" value="TRANSPOSABLE ELEMENT P TRANSPOSASE_THAP9 CONSERVED DOMAIN-CONTAINING PROTEIN"/>
    <property type="match status" value="1"/>
</dbReference>
<accession>A0AAD9PXH3</accession>
<evidence type="ECO:0000256" key="1">
    <source>
        <dbReference type="SAM" id="MobiDB-lite"/>
    </source>
</evidence>
<feature type="region of interest" description="Disordered" evidence="1">
    <location>
        <begin position="84"/>
        <end position="146"/>
    </location>
</feature>
<proteinExistence type="predicted"/>
<dbReference type="Proteomes" id="UP001249851">
    <property type="component" value="Unassembled WGS sequence"/>
</dbReference>
<comment type="caution">
    <text evidence="2">The sequence shown here is derived from an EMBL/GenBank/DDBJ whole genome shotgun (WGS) entry which is preliminary data.</text>
</comment>
<reference evidence="2" key="2">
    <citation type="journal article" date="2023" name="Science">
        <title>Genomic signatures of disease resistance in endangered staghorn corals.</title>
        <authorList>
            <person name="Vollmer S.V."/>
            <person name="Selwyn J.D."/>
            <person name="Despard B.A."/>
            <person name="Roesel C.L."/>
        </authorList>
    </citation>
    <scope>NUCLEOTIDE SEQUENCE</scope>
    <source>
        <strain evidence="2">K2</strain>
    </source>
</reference>
<feature type="region of interest" description="Disordered" evidence="1">
    <location>
        <begin position="227"/>
        <end position="283"/>
    </location>
</feature>
<sequence length="283" mass="30854">MGDDSPSPTPTSEARGREKSSKEDKNTTEVRKSVGTSTSQKGGKKSLASKDSASEGSSNVTLNRAALGSVIAEALKSSFEGLRDSMNAGFTGLGDVIASHADEEPDDGNDDGDSNGSKDDGESLVEGEPPAKKGRLDEPGENRHPLISKLTKTLQLTEHVGPAIEGDLASLVDKIMREKASEDKITDLKKQETSEYCSTLSETKVNQGVWNNLDESARSTDLKFQKLTKDSSSTRLAKSSQPRPYWQYKRKYDGARSNNNKQPKNYQSPLHFRRKQEGKKKSD</sequence>
<feature type="compositionally biased region" description="Polar residues" evidence="1">
    <location>
        <begin position="49"/>
        <end position="62"/>
    </location>
</feature>
<evidence type="ECO:0000313" key="3">
    <source>
        <dbReference type="Proteomes" id="UP001249851"/>
    </source>
</evidence>
<keyword evidence="3" id="KW-1185">Reference proteome</keyword>
<protein>
    <submittedName>
        <fullName evidence="2">Uncharacterized protein</fullName>
    </submittedName>
</protein>
<feature type="compositionally biased region" description="Polar residues" evidence="1">
    <location>
        <begin position="230"/>
        <end position="242"/>
    </location>
</feature>
<evidence type="ECO:0000313" key="2">
    <source>
        <dbReference type="EMBL" id="KAK2550689.1"/>
    </source>
</evidence>